<proteinExistence type="predicted"/>
<accession>A0A183GBZ4</accession>
<sequence>MRFSKEKVQGKETAMEDDNKYELFLSLLLVVRRKKRRKPNVSQAHRSFVKTRFCIFDAYLSSLSPNSFFGYVRLYPEEFESLHNVLAGRLSHYVTHLAPTGSRQRLCLYLM</sequence>
<evidence type="ECO:0000313" key="3">
    <source>
        <dbReference type="WBParaSite" id="HPBE_0001965201-mRNA-1"/>
    </source>
</evidence>
<gene>
    <name evidence="1" type="ORF">HPBE_LOCUS19651</name>
</gene>
<keyword evidence="2" id="KW-1185">Reference proteome</keyword>
<accession>A0A3P8ANX8</accession>
<evidence type="ECO:0000313" key="2">
    <source>
        <dbReference type="Proteomes" id="UP000050761"/>
    </source>
</evidence>
<evidence type="ECO:0000313" key="1">
    <source>
        <dbReference type="EMBL" id="VDP16017.1"/>
    </source>
</evidence>
<reference evidence="3" key="2">
    <citation type="submission" date="2019-09" db="UniProtKB">
        <authorList>
            <consortium name="WormBaseParasite"/>
        </authorList>
    </citation>
    <scope>IDENTIFICATION</scope>
</reference>
<dbReference type="AlphaFoldDB" id="A0A183GBZ4"/>
<dbReference type="WBParaSite" id="HPBE_0001965201-mRNA-1">
    <property type="protein sequence ID" value="HPBE_0001965201-mRNA-1"/>
    <property type="gene ID" value="HPBE_0001965201"/>
</dbReference>
<dbReference type="Proteomes" id="UP000050761">
    <property type="component" value="Unassembled WGS sequence"/>
</dbReference>
<dbReference type="OrthoDB" id="5801698at2759"/>
<reference evidence="1 2" key="1">
    <citation type="submission" date="2018-11" db="EMBL/GenBank/DDBJ databases">
        <authorList>
            <consortium name="Pathogen Informatics"/>
        </authorList>
    </citation>
    <scope>NUCLEOTIDE SEQUENCE [LARGE SCALE GENOMIC DNA]</scope>
</reference>
<organism evidence="2 3">
    <name type="scientific">Heligmosomoides polygyrus</name>
    <name type="common">Parasitic roundworm</name>
    <dbReference type="NCBI Taxonomy" id="6339"/>
    <lineage>
        <taxon>Eukaryota</taxon>
        <taxon>Metazoa</taxon>
        <taxon>Ecdysozoa</taxon>
        <taxon>Nematoda</taxon>
        <taxon>Chromadorea</taxon>
        <taxon>Rhabditida</taxon>
        <taxon>Rhabditina</taxon>
        <taxon>Rhabditomorpha</taxon>
        <taxon>Strongyloidea</taxon>
        <taxon>Heligmosomidae</taxon>
        <taxon>Heligmosomoides</taxon>
    </lineage>
</organism>
<protein>
    <submittedName>
        <fullName evidence="1 3">Uncharacterized protein</fullName>
    </submittedName>
</protein>
<name>A0A183GBZ4_HELPZ</name>
<dbReference type="EMBL" id="UZAH01031521">
    <property type="protein sequence ID" value="VDP16017.1"/>
    <property type="molecule type" value="Genomic_DNA"/>
</dbReference>